<gene>
    <name evidence="1" type="ORF">A5810_002356</name>
</gene>
<proteinExistence type="predicted"/>
<organism evidence="1 2">
    <name type="scientific">Enterococcus faecium</name>
    <name type="common">Streptococcus faecium</name>
    <dbReference type="NCBI Taxonomy" id="1352"/>
    <lineage>
        <taxon>Bacteria</taxon>
        <taxon>Bacillati</taxon>
        <taxon>Bacillota</taxon>
        <taxon>Bacilli</taxon>
        <taxon>Lactobacillales</taxon>
        <taxon>Enterococcaceae</taxon>
        <taxon>Enterococcus</taxon>
    </lineage>
</organism>
<evidence type="ECO:0000313" key="2">
    <source>
        <dbReference type="Proteomes" id="UP000194885"/>
    </source>
</evidence>
<name>A0A242BC20_ENTFC</name>
<accession>A0A242BC20</accession>
<dbReference type="EMBL" id="NGKW01000005">
    <property type="protein sequence ID" value="OTN92898.1"/>
    <property type="molecule type" value="Genomic_DNA"/>
</dbReference>
<dbReference type="RefSeq" id="WP_086323645.1">
    <property type="nucleotide sequence ID" value="NZ_NGKW01000005.1"/>
</dbReference>
<comment type="caution">
    <text evidence="1">The sequence shown here is derived from an EMBL/GenBank/DDBJ whole genome shotgun (WGS) entry which is preliminary data.</text>
</comment>
<dbReference type="AlphaFoldDB" id="A0A242BC20"/>
<evidence type="ECO:0000313" key="1">
    <source>
        <dbReference type="EMBL" id="OTN92898.1"/>
    </source>
</evidence>
<sequence>MELTSLHLERICCEVTLFNRQRWRISQQKIQRIIEDFSGEKQVIVTRKLGIDQEADLFFTQIKSVFLDGKIVAYRGCPWQPLVVSQTDYAKLKQEVEETH</sequence>
<protein>
    <submittedName>
        <fullName evidence="1">Uncharacterized protein</fullName>
    </submittedName>
</protein>
<dbReference type="Proteomes" id="UP000194885">
    <property type="component" value="Unassembled WGS sequence"/>
</dbReference>
<reference evidence="1 2" key="1">
    <citation type="submission" date="2017-05" db="EMBL/GenBank/DDBJ databases">
        <title>The Genome Sequence of Enterococcus faecium 7H8_DIV0219.</title>
        <authorList>
            <consortium name="The Broad Institute Genomics Platform"/>
            <consortium name="The Broad Institute Genomic Center for Infectious Diseases"/>
            <person name="Earl A."/>
            <person name="Manson A."/>
            <person name="Schwartman J."/>
            <person name="Gilmore M."/>
            <person name="Abouelleil A."/>
            <person name="Cao P."/>
            <person name="Chapman S."/>
            <person name="Cusick C."/>
            <person name="Shea T."/>
            <person name="Young S."/>
            <person name="Neafsey D."/>
            <person name="Nusbaum C."/>
            <person name="Birren B."/>
        </authorList>
    </citation>
    <scope>NUCLEOTIDE SEQUENCE [LARGE SCALE GENOMIC DNA]</scope>
    <source>
        <strain evidence="1 2">7H8_DIV0219</strain>
    </source>
</reference>